<dbReference type="AlphaFoldDB" id="A0A072PT58"/>
<keyword evidence="3 5" id="KW-0863">Zinc-finger</keyword>
<evidence type="ECO:0000256" key="5">
    <source>
        <dbReference type="PROSITE-ProRule" id="PRU00047"/>
    </source>
</evidence>
<feature type="region of interest" description="Disordered" evidence="6">
    <location>
        <begin position="443"/>
        <end position="482"/>
    </location>
</feature>
<comment type="caution">
    <text evidence="8">The sequence shown here is derived from an EMBL/GenBank/DDBJ whole genome shotgun (WGS) entry which is preliminary data.</text>
</comment>
<dbReference type="Gene3D" id="4.10.60.10">
    <property type="entry name" value="Zinc finger, CCHC-type"/>
    <property type="match status" value="5"/>
</dbReference>
<gene>
    <name evidence="8" type="ORF">A1O9_00906</name>
</gene>
<dbReference type="VEuPathDB" id="FungiDB:A1O9_00906"/>
<evidence type="ECO:0000256" key="3">
    <source>
        <dbReference type="ARBA" id="ARBA00022771"/>
    </source>
</evidence>
<dbReference type="PROSITE" id="PS50158">
    <property type="entry name" value="ZF_CCHC"/>
    <property type="match status" value="7"/>
</dbReference>
<feature type="domain" description="CCHC-type" evidence="7">
    <location>
        <begin position="343"/>
        <end position="356"/>
    </location>
</feature>
<dbReference type="GO" id="GO:0003676">
    <property type="term" value="F:nucleic acid binding"/>
    <property type="evidence" value="ECO:0007669"/>
    <property type="project" value="InterPro"/>
</dbReference>
<reference evidence="8 9" key="1">
    <citation type="submission" date="2013-03" db="EMBL/GenBank/DDBJ databases">
        <title>The Genome Sequence of Exophiala aquamarina CBS 119918.</title>
        <authorList>
            <consortium name="The Broad Institute Genomics Platform"/>
            <person name="Cuomo C."/>
            <person name="de Hoog S."/>
            <person name="Gorbushina A."/>
            <person name="Walker B."/>
            <person name="Young S.K."/>
            <person name="Zeng Q."/>
            <person name="Gargeya S."/>
            <person name="Fitzgerald M."/>
            <person name="Haas B."/>
            <person name="Abouelleil A."/>
            <person name="Allen A.W."/>
            <person name="Alvarado L."/>
            <person name="Arachchi H.M."/>
            <person name="Berlin A.M."/>
            <person name="Chapman S.B."/>
            <person name="Gainer-Dewar J."/>
            <person name="Goldberg J."/>
            <person name="Griggs A."/>
            <person name="Gujja S."/>
            <person name="Hansen M."/>
            <person name="Howarth C."/>
            <person name="Imamovic A."/>
            <person name="Ireland A."/>
            <person name="Larimer J."/>
            <person name="McCowan C."/>
            <person name="Murphy C."/>
            <person name="Pearson M."/>
            <person name="Poon T.W."/>
            <person name="Priest M."/>
            <person name="Roberts A."/>
            <person name="Saif S."/>
            <person name="Shea T."/>
            <person name="Sisk P."/>
            <person name="Sykes S."/>
            <person name="Wortman J."/>
            <person name="Nusbaum C."/>
            <person name="Birren B."/>
        </authorList>
    </citation>
    <scope>NUCLEOTIDE SEQUENCE [LARGE SCALE GENOMIC DNA]</scope>
    <source>
        <strain evidence="8 9">CBS 119918</strain>
    </source>
</reference>
<feature type="compositionally biased region" description="Gly residues" evidence="6">
    <location>
        <begin position="44"/>
        <end position="55"/>
    </location>
</feature>
<feature type="domain" description="CCHC-type" evidence="7">
    <location>
        <begin position="105"/>
        <end position="120"/>
    </location>
</feature>
<dbReference type="GeneID" id="25275856"/>
<dbReference type="Proteomes" id="UP000027920">
    <property type="component" value="Unassembled WGS sequence"/>
</dbReference>
<dbReference type="SUPFAM" id="SSF57756">
    <property type="entry name" value="Retrovirus zinc finger-like domains"/>
    <property type="match status" value="4"/>
</dbReference>
<keyword evidence="4" id="KW-0862">Zinc</keyword>
<name>A0A072PT58_9EURO</name>
<dbReference type="PANTHER" id="PTHR47103">
    <property type="entry name" value="DNA-BINDING PROTEIN"/>
    <property type="match status" value="1"/>
</dbReference>
<proteinExistence type="predicted"/>
<sequence length="482" mass="52454">MSDWNTQDVSAPGNWNDGAAAGSASFNDGFGDAANSDVANEFGSHGGTENAGGGGDQGCRNCGEEGHFARECPQPRKGGGACFNCGEEGHNKAECTAPRKPNGPCRTCDQEGHFSATCPQRKCKNCLQEGHDAHECKNAKLVNVDHVATKSEDEAWAMLEQASEERDITDFKEAVQILAKAVPAYNYPELEKEFRKRGFKVFLIAMEKDHGDTWTNVNLQGEVEKKYAVSYFLSDKPQRPTLVPKWPQDAEDNLTRLADAGTPLDRGVDKCNNCGKIGHKSRACTEEKASTEQPKIFCHLCSEEGHRVRDCTQERKKGGRACKVCESEEHLAKDCPEREKMTCRNCGEEGHMAKDCTAERKIICRNCDREGHLSKVRMPPRRRYLHTNHVVQECPQPKNWAKVVCSNCKQSGHGRKRCPEPLVEADANGDNCANAGNANGGGNDAGGGWEGDNHGPSSVPADWEQNGVSAPSAPPLGVGGGW</sequence>
<dbReference type="SMART" id="SM00343">
    <property type="entry name" value="ZnF_C2HC"/>
    <property type="match status" value="10"/>
</dbReference>
<keyword evidence="2" id="KW-0677">Repeat</keyword>
<dbReference type="OrthoDB" id="8026949at2759"/>
<dbReference type="HOGENOM" id="CLU_024213_0_0_1"/>
<evidence type="ECO:0000256" key="2">
    <source>
        <dbReference type="ARBA" id="ARBA00022737"/>
    </source>
</evidence>
<dbReference type="PANTHER" id="PTHR47103:SF8">
    <property type="entry name" value="DNA-BINDING PROTEIN"/>
    <property type="match status" value="1"/>
</dbReference>
<accession>A0A072PT58</accession>
<evidence type="ECO:0000256" key="6">
    <source>
        <dbReference type="SAM" id="MobiDB-lite"/>
    </source>
</evidence>
<keyword evidence="1" id="KW-0479">Metal-binding</keyword>
<dbReference type="STRING" id="1182545.A0A072PT58"/>
<feature type="domain" description="CCHC-type" evidence="7">
    <location>
        <begin position="270"/>
        <end position="286"/>
    </location>
</feature>
<keyword evidence="9" id="KW-1185">Reference proteome</keyword>
<dbReference type="InterPro" id="IPR036875">
    <property type="entry name" value="Znf_CCHC_sf"/>
</dbReference>
<protein>
    <recommendedName>
        <fullName evidence="7">CCHC-type domain-containing protein</fullName>
    </recommendedName>
</protein>
<dbReference type="Pfam" id="PF00098">
    <property type="entry name" value="zf-CCHC"/>
    <property type="match status" value="7"/>
</dbReference>
<feature type="domain" description="CCHC-type" evidence="7">
    <location>
        <begin position="405"/>
        <end position="420"/>
    </location>
</feature>
<feature type="domain" description="CCHC-type" evidence="7">
    <location>
        <begin position="298"/>
        <end position="313"/>
    </location>
</feature>
<feature type="region of interest" description="Disordered" evidence="6">
    <location>
        <begin position="1"/>
        <end position="55"/>
    </location>
</feature>
<evidence type="ECO:0000259" key="7">
    <source>
        <dbReference type="PROSITE" id="PS50158"/>
    </source>
</evidence>
<evidence type="ECO:0000313" key="9">
    <source>
        <dbReference type="Proteomes" id="UP000027920"/>
    </source>
</evidence>
<dbReference type="InterPro" id="IPR001878">
    <property type="entry name" value="Znf_CCHC"/>
</dbReference>
<organism evidence="8 9">
    <name type="scientific">Exophiala aquamarina CBS 119918</name>
    <dbReference type="NCBI Taxonomy" id="1182545"/>
    <lineage>
        <taxon>Eukaryota</taxon>
        <taxon>Fungi</taxon>
        <taxon>Dikarya</taxon>
        <taxon>Ascomycota</taxon>
        <taxon>Pezizomycotina</taxon>
        <taxon>Eurotiomycetes</taxon>
        <taxon>Chaetothyriomycetidae</taxon>
        <taxon>Chaetothyriales</taxon>
        <taxon>Herpotrichiellaceae</taxon>
        <taxon>Exophiala</taxon>
    </lineage>
</organism>
<feature type="domain" description="CCHC-type" evidence="7">
    <location>
        <begin position="59"/>
        <end position="74"/>
    </location>
</feature>
<dbReference type="GO" id="GO:0008270">
    <property type="term" value="F:zinc ion binding"/>
    <property type="evidence" value="ECO:0007669"/>
    <property type="project" value="UniProtKB-KW"/>
</dbReference>
<evidence type="ECO:0000256" key="1">
    <source>
        <dbReference type="ARBA" id="ARBA00022723"/>
    </source>
</evidence>
<dbReference type="EMBL" id="AMGV01000001">
    <property type="protein sequence ID" value="KEF62932.1"/>
    <property type="molecule type" value="Genomic_DNA"/>
</dbReference>
<evidence type="ECO:0000313" key="8">
    <source>
        <dbReference type="EMBL" id="KEF62932.1"/>
    </source>
</evidence>
<evidence type="ECO:0000256" key="4">
    <source>
        <dbReference type="ARBA" id="ARBA00022833"/>
    </source>
</evidence>
<dbReference type="RefSeq" id="XP_013265522.1">
    <property type="nucleotide sequence ID" value="XM_013410068.1"/>
</dbReference>
<feature type="domain" description="CCHC-type" evidence="7">
    <location>
        <begin position="82"/>
        <end position="95"/>
    </location>
</feature>